<keyword evidence="4 7" id="KW-0812">Transmembrane</keyword>
<feature type="transmembrane region" description="Helical" evidence="7">
    <location>
        <begin position="355"/>
        <end position="374"/>
    </location>
</feature>
<dbReference type="Gene3D" id="1.20.1250.20">
    <property type="entry name" value="MFS general substrate transporter like domains"/>
    <property type="match status" value="1"/>
</dbReference>
<keyword evidence="3" id="KW-1003">Cell membrane</keyword>
<keyword evidence="10" id="KW-1185">Reference proteome</keyword>
<dbReference type="eggNOG" id="COG2814">
    <property type="taxonomic scope" value="Bacteria"/>
</dbReference>
<dbReference type="EMBL" id="LT629776">
    <property type="protein sequence ID" value="SDS90635.1"/>
    <property type="molecule type" value="Genomic_DNA"/>
</dbReference>
<dbReference type="SUPFAM" id="SSF103473">
    <property type="entry name" value="MFS general substrate transporter"/>
    <property type="match status" value="1"/>
</dbReference>
<comment type="subcellular location">
    <subcellularLocation>
        <location evidence="1">Cell membrane</location>
        <topology evidence="1">Multi-pass membrane protein</topology>
    </subcellularLocation>
</comment>
<dbReference type="PANTHER" id="PTHR23513">
    <property type="entry name" value="INTEGRAL MEMBRANE EFFLUX PROTEIN-RELATED"/>
    <property type="match status" value="1"/>
</dbReference>
<dbReference type="InterPro" id="IPR020846">
    <property type="entry name" value="MFS_dom"/>
</dbReference>
<feature type="transmembrane region" description="Helical" evidence="7">
    <location>
        <begin position="91"/>
        <end position="121"/>
    </location>
</feature>
<dbReference type="Pfam" id="PF05977">
    <property type="entry name" value="MFS_3"/>
    <property type="match status" value="1"/>
</dbReference>
<feature type="transmembrane region" description="Helical" evidence="7">
    <location>
        <begin position="20"/>
        <end position="42"/>
    </location>
</feature>
<keyword evidence="6 7" id="KW-0472">Membrane</keyword>
<dbReference type="PROSITE" id="PS50850">
    <property type="entry name" value="MFS"/>
    <property type="match status" value="1"/>
</dbReference>
<keyword evidence="2" id="KW-0813">Transport</keyword>
<name>A0A1H1W0V0_9CELL</name>
<feature type="transmembrane region" description="Helical" evidence="7">
    <location>
        <begin position="262"/>
        <end position="282"/>
    </location>
</feature>
<feature type="transmembrane region" description="Helical" evidence="7">
    <location>
        <begin position="380"/>
        <end position="399"/>
    </location>
</feature>
<evidence type="ECO:0000259" key="8">
    <source>
        <dbReference type="PROSITE" id="PS50850"/>
    </source>
</evidence>
<dbReference type="GO" id="GO:0022857">
    <property type="term" value="F:transmembrane transporter activity"/>
    <property type="evidence" value="ECO:0007669"/>
    <property type="project" value="InterPro"/>
</dbReference>
<protein>
    <submittedName>
        <fullName evidence="9">Predicted arabinose efflux permease, MFS family</fullName>
    </submittedName>
</protein>
<gene>
    <name evidence="9" type="ORF">SAMN04489860_2675</name>
</gene>
<evidence type="ECO:0000256" key="1">
    <source>
        <dbReference type="ARBA" id="ARBA00004651"/>
    </source>
</evidence>
<evidence type="ECO:0000256" key="5">
    <source>
        <dbReference type="ARBA" id="ARBA00022989"/>
    </source>
</evidence>
<dbReference type="STRING" id="545619.SAMN04489860_2675"/>
<evidence type="ECO:0000256" key="2">
    <source>
        <dbReference type="ARBA" id="ARBA00022448"/>
    </source>
</evidence>
<evidence type="ECO:0000256" key="4">
    <source>
        <dbReference type="ARBA" id="ARBA00022692"/>
    </source>
</evidence>
<dbReference type="AlphaFoldDB" id="A0A1H1W0V0"/>
<dbReference type="Proteomes" id="UP000185663">
    <property type="component" value="Chromosome I"/>
</dbReference>
<evidence type="ECO:0000313" key="9">
    <source>
        <dbReference type="EMBL" id="SDS90635.1"/>
    </source>
</evidence>
<feature type="transmembrane region" description="Helical" evidence="7">
    <location>
        <begin position="168"/>
        <end position="192"/>
    </location>
</feature>
<proteinExistence type="predicted"/>
<accession>A0A1H1W0V0</accession>
<evidence type="ECO:0000313" key="10">
    <source>
        <dbReference type="Proteomes" id="UP000185663"/>
    </source>
</evidence>
<dbReference type="InterPro" id="IPR010290">
    <property type="entry name" value="TM_effector"/>
</dbReference>
<feature type="transmembrane region" description="Helical" evidence="7">
    <location>
        <begin position="294"/>
        <end position="312"/>
    </location>
</feature>
<reference evidence="9 10" key="1">
    <citation type="submission" date="2016-10" db="EMBL/GenBank/DDBJ databases">
        <authorList>
            <person name="de Groot N.N."/>
        </authorList>
    </citation>
    <scope>NUCLEOTIDE SEQUENCE [LARGE SCALE GENOMIC DNA]</scope>
    <source>
        <strain evidence="9 10">DSM 22126</strain>
    </source>
</reference>
<evidence type="ECO:0000256" key="3">
    <source>
        <dbReference type="ARBA" id="ARBA00022475"/>
    </source>
</evidence>
<feature type="domain" description="Major facilitator superfamily (MFS) profile" evidence="8">
    <location>
        <begin position="227"/>
        <end position="426"/>
    </location>
</feature>
<dbReference type="RefSeq" id="WP_157270505.1">
    <property type="nucleotide sequence ID" value="NZ_LT629776.1"/>
</dbReference>
<dbReference type="GO" id="GO:0005886">
    <property type="term" value="C:plasma membrane"/>
    <property type="evidence" value="ECO:0007669"/>
    <property type="project" value="UniProtKB-SubCell"/>
</dbReference>
<dbReference type="PANTHER" id="PTHR23513:SF6">
    <property type="entry name" value="MAJOR FACILITATOR SUPERFAMILY ASSOCIATED DOMAIN-CONTAINING PROTEIN"/>
    <property type="match status" value="1"/>
</dbReference>
<sequence length="426" mass="44820">MSRIVDAVVPPRMGRGFRWLLGSSWASNIGDGIALAAGPLLVNSQTGSAFLVALAAVLQRLPWLVFGLWAGVVADRWDRRRVIIGANLARVVVVAVLCAAIVSGSVNIAVVLVAMLLIGIAEVFVDTTSQTLLPMLVRPADLGTGNARLQAGYLTANQLVGPLVGASLFALGAAWPFVVQVVCVLLAVYLIFRLELPSRTLPAGAGARTHVLRDIAEGLRWTWNHAAIRTLAIVILVFNLTWAAPWGILVKYSTDHLGMGEVGYGLLLAAAAVGGVLGVLVYGRLERQFSPTGLMRTALTLEVLFHLALALATEGWQAVAILFVFGVYTFVWGTLSRTLRQRAVPEAFQGRVASVYGICTYGGLVGGTLVGGVLAEVWGLTAPMWFAFVGAGLTLALLWRPLGHVSAAALPEGAGPGVGPAARAPE</sequence>
<feature type="transmembrane region" description="Helical" evidence="7">
    <location>
        <begin position="48"/>
        <end position="70"/>
    </location>
</feature>
<feature type="transmembrane region" description="Helical" evidence="7">
    <location>
        <begin position="230"/>
        <end position="250"/>
    </location>
</feature>
<dbReference type="InterPro" id="IPR036259">
    <property type="entry name" value="MFS_trans_sf"/>
</dbReference>
<dbReference type="OrthoDB" id="145388at2"/>
<evidence type="ECO:0000256" key="7">
    <source>
        <dbReference type="SAM" id="Phobius"/>
    </source>
</evidence>
<keyword evidence="5 7" id="KW-1133">Transmembrane helix</keyword>
<feature type="transmembrane region" description="Helical" evidence="7">
    <location>
        <begin position="318"/>
        <end position="335"/>
    </location>
</feature>
<organism evidence="9 10">
    <name type="scientific">Paraoerskovia marina</name>
    <dbReference type="NCBI Taxonomy" id="545619"/>
    <lineage>
        <taxon>Bacteria</taxon>
        <taxon>Bacillati</taxon>
        <taxon>Actinomycetota</taxon>
        <taxon>Actinomycetes</taxon>
        <taxon>Micrococcales</taxon>
        <taxon>Cellulomonadaceae</taxon>
        <taxon>Paraoerskovia</taxon>
    </lineage>
</organism>
<evidence type="ECO:0000256" key="6">
    <source>
        <dbReference type="ARBA" id="ARBA00023136"/>
    </source>
</evidence>
<dbReference type="CDD" id="cd06173">
    <property type="entry name" value="MFS_MefA_like"/>
    <property type="match status" value="1"/>
</dbReference>